<evidence type="ECO:0000256" key="7">
    <source>
        <dbReference type="SAM" id="SignalP"/>
    </source>
</evidence>
<evidence type="ECO:0000256" key="3">
    <source>
        <dbReference type="ARBA" id="ARBA00022723"/>
    </source>
</evidence>
<dbReference type="GO" id="GO:0030313">
    <property type="term" value="C:cell envelope"/>
    <property type="evidence" value="ECO:0007669"/>
    <property type="project" value="UniProtKB-SubCell"/>
</dbReference>
<evidence type="ECO:0000256" key="1">
    <source>
        <dbReference type="ARBA" id="ARBA00004196"/>
    </source>
</evidence>
<evidence type="ECO:0000256" key="4">
    <source>
        <dbReference type="ARBA" id="ARBA00022729"/>
    </source>
</evidence>
<dbReference type="AlphaFoldDB" id="A0A2T3FLP7"/>
<keyword evidence="4 7" id="KW-0732">Signal</keyword>
<dbReference type="InterPro" id="IPR044085">
    <property type="entry name" value="MglB-like_PBP1"/>
</dbReference>
<evidence type="ECO:0000256" key="6">
    <source>
        <dbReference type="ARBA" id="ARBA00034344"/>
    </source>
</evidence>
<feature type="chain" id="PRO_5039384449" description="D-galactose/methyl-galactoside binding periplasmic protein MglB" evidence="7">
    <location>
        <begin position="29"/>
        <end position="342"/>
    </location>
</feature>
<dbReference type="GO" id="GO:0046872">
    <property type="term" value="F:metal ion binding"/>
    <property type="evidence" value="ECO:0007669"/>
    <property type="project" value="UniProtKB-KW"/>
</dbReference>
<dbReference type="SUPFAM" id="SSF53822">
    <property type="entry name" value="Periplasmic binding protein-like I"/>
    <property type="match status" value="1"/>
</dbReference>
<evidence type="ECO:0000313" key="10">
    <source>
        <dbReference type="Proteomes" id="UP000241048"/>
    </source>
</evidence>
<accession>A0A2T3FLP7</accession>
<dbReference type="PANTHER" id="PTHR46847">
    <property type="entry name" value="D-ALLOSE-BINDING PERIPLASMIC PROTEIN-RELATED"/>
    <property type="match status" value="1"/>
</dbReference>
<dbReference type="GO" id="GO:0030246">
    <property type="term" value="F:carbohydrate binding"/>
    <property type="evidence" value="ECO:0007669"/>
    <property type="project" value="InterPro"/>
</dbReference>
<comment type="subcellular location">
    <subcellularLocation>
        <location evidence="1">Cell envelope</location>
    </subcellularLocation>
</comment>
<evidence type="ECO:0000259" key="8">
    <source>
        <dbReference type="Pfam" id="PF13407"/>
    </source>
</evidence>
<evidence type="ECO:0000256" key="5">
    <source>
        <dbReference type="ARBA" id="ARBA00034323"/>
    </source>
</evidence>
<keyword evidence="10" id="KW-1185">Reference proteome</keyword>
<dbReference type="Pfam" id="PF13407">
    <property type="entry name" value="Peripla_BP_4"/>
    <property type="match status" value="1"/>
</dbReference>
<comment type="caution">
    <text evidence="9">The sequence shown here is derived from an EMBL/GenBank/DDBJ whole genome shotgun (WGS) entry which is preliminary data.</text>
</comment>
<evidence type="ECO:0000313" key="9">
    <source>
        <dbReference type="EMBL" id="PST36200.1"/>
    </source>
</evidence>
<dbReference type="InterPro" id="IPR025997">
    <property type="entry name" value="SBP_2_dom"/>
</dbReference>
<dbReference type="InterPro" id="IPR028082">
    <property type="entry name" value="Peripla_BP_I"/>
</dbReference>
<dbReference type="Gene3D" id="3.40.50.2300">
    <property type="match status" value="2"/>
</dbReference>
<dbReference type="EMBL" id="PYLO01000005">
    <property type="protein sequence ID" value="PST36200.1"/>
    <property type="molecule type" value="Genomic_DNA"/>
</dbReference>
<feature type="domain" description="Periplasmic binding protein" evidence="8">
    <location>
        <begin position="38"/>
        <end position="315"/>
    </location>
</feature>
<dbReference type="PANTHER" id="PTHR46847:SF1">
    <property type="entry name" value="D-ALLOSE-BINDING PERIPLASMIC PROTEIN-RELATED"/>
    <property type="match status" value="1"/>
</dbReference>
<dbReference type="RefSeq" id="WP_107001615.1">
    <property type="nucleotide sequence ID" value="NZ_JAQDZI010000007.1"/>
</dbReference>
<protein>
    <recommendedName>
        <fullName evidence="6">D-galactose/methyl-galactoside binding periplasmic protein MglB</fullName>
    </recommendedName>
</protein>
<dbReference type="CDD" id="cd01539">
    <property type="entry name" value="PBP1_GGBP"/>
    <property type="match status" value="1"/>
</dbReference>
<reference evidence="9 10" key="1">
    <citation type="submission" date="2018-03" db="EMBL/GenBank/DDBJ databases">
        <title>Lachnoclostridium SNUG30386 gen.nov., sp.nov., isolated from human faeces.</title>
        <authorList>
            <person name="Seo B."/>
            <person name="Jeon K."/>
            <person name="Ko G."/>
        </authorList>
    </citation>
    <scope>NUCLEOTIDE SEQUENCE [LARGE SCALE GENOMIC DNA]</scope>
    <source>
        <strain evidence="9 10">SNUG30386</strain>
    </source>
</reference>
<gene>
    <name evidence="9" type="ORF">C7U56_13280</name>
</gene>
<proteinExistence type="inferred from homology"/>
<sequence>MKKNGKSIQMALALLAVGTLLLNGCSAAKPAEKKSIRIGVTLYRGEDAFINNIRSSLEEKAKEYEQQTGIKVNLEIMDPKGNQNTQNSQVDRFLSLEYDAICVNMVDRSAASYVINKAMDAGTPVVFFNREPVEEDMKRWEHLYYVGEDARESAVLQGELLVDAYQENPGSLDLNGDGTVGYVMLEGERSHQDSLIRTEWSVQTMRDGDIPLEKLTGGSANWDRSQAAALMEQWIRQFGDAIEVVIGNNDEMALGAAEALERAGDTRGVKVVGIDGTPQGIEGLKSGKLYGTVQCDSDEYAEVIFEIAASEALGQNVQEKVELEEGTYYQCSQKALTVADLP</sequence>
<dbReference type="Proteomes" id="UP000241048">
    <property type="component" value="Unassembled WGS sequence"/>
</dbReference>
<keyword evidence="3" id="KW-0479">Metal-binding</keyword>
<name>A0A2T3FLP7_9CLOT</name>
<comment type="subunit">
    <text evidence="5">The ABC transporter complex is composed of one ATP-binding protein (MglA), two transmembrane proteins (MglC) and a solute-binding protein (MglB).</text>
</comment>
<comment type="similarity">
    <text evidence="2">Belongs to the bacterial solute-binding protein 2 family.</text>
</comment>
<evidence type="ECO:0000256" key="2">
    <source>
        <dbReference type="ARBA" id="ARBA00007639"/>
    </source>
</evidence>
<feature type="signal peptide" evidence="7">
    <location>
        <begin position="1"/>
        <end position="28"/>
    </location>
</feature>
<organism evidence="9 10">
    <name type="scientific">Clostridium fessum</name>
    <dbReference type="NCBI Taxonomy" id="2126740"/>
    <lineage>
        <taxon>Bacteria</taxon>
        <taxon>Bacillati</taxon>
        <taxon>Bacillota</taxon>
        <taxon>Clostridia</taxon>
        <taxon>Eubacteriales</taxon>
        <taxon>Clostridiaceae</taxon>
        <taxon>Clostridium</taxon>
    </lineage>
</organism>